<reference evidence="3" key="1">
    <citation type="submission" date="2022-11" db="UniProtKB">
        <authorList>
            <consortium name="WormBaseParasite"/>
        </authorList>
    </citation>
    <scope>IDENTIFICATION</scope>
</reference>
<protein>
    <submittedName>
        <fullName evidence="3">Uncharacterized protein</fullName>
    </submittedName>
</protein>
<dbReference type="AlphaFoldDB" id="A0A915DU72"/>
<dbReference type="WBParaSite" id="jg23221">
    <property type="protein sequence ID" value="jg23221"/>
    <property type="gene ID" value="jg23221"/>
</dbReference>
<accession>A0A915DU72</accession>
<name>A0A915DU72_9BILA</name>
<evidence type="ECO:0000256" key="1">
    <source>
        <dbReference type="SAM" id="MobiDB-lite"/>
    </source>
</evidence>
<organism evidence="2 3">
    <name type="scientific">Ditylenchus dipsaci</name>
    <dbReference type="NCBI Taxonomy" id="166011"/>
    <lineage>
        <taxon>Eukaryota</taxon>
        <taxon>Metazoa</taxon>
        <taxon>Ecdysozoa</taxon>
        <taxon>Nematoda</taxon>
        <taxon>Chromadorea</taxon>
        <taxon>Rhabditida</taxon>
        <taxon>Tylenchina</taxon>
        <taxon>Tylenchomorpha</taxon>
        <taxon>Sphaerularioidea</taxon>
        <taxon>Anguinidae</taxon>
        <taxon>Anguininae</taxon>
        <taxon>Ditylenchus</taxon>
    </lineage>
</organism>
<proteinExistence type="predicted"/>
<feature type="region of interest" description="Disordered" evidence="1">
    <location>
        <begin position="1"/>
        <end position="21"/>
    </location>
</feature>
<dbReference type="Proteomes" id="UP000887574">
    <property type="component" value="Unplaced"/>
</dbReference>
<evidence type="ECO:0000313" key="2">
    <source>
        <dbReference type="Proteomes" id="UP000887574"/>
    </source>
</evidence>
<evidence type="ECO:0000313" key="3">
    <source>
        <dbReference type="WBParaSite" id="jg23221"/>
    </source>
</evidence>
<sequence>MGKPPGYPTRGTTSIPRPKYTNRANGFIVNYGSEDENEEIKAPRKLKSYTAEFKLKVIKHAKILEQGGQQEVWSGSVALLLRNEAESSKNISNSISPPNGYHNDCQEDGSIEEQHDFIVTDDFSNNSSLFIMMGCDLAPQFDSPYENFKRAMMENFIEETMHALGTKNIDKYCLDILYMQLNWGSDESIEQNMEDAKGALNKSRHSEEVLHKICRVASQISTIVRARNIKEIVTKFGKKCKKYLQHPIQSPKTYELPSVSSSVEATLVRSLQTMLQKDIQLNRMNNIGLRSTCKRVSRESSESPTQACPSNEFSSVALIEFVQSSIPDGPTVLKYLLALVRSLESDLAIQNEMIDLLGMKNIDLVEKILANRKVLAEELNENFMRCKKLRKQINQGVNVPSNPIVGGNIVLQSESGLKSRKRMMKEEKKMKKELGKVVGALSEVERLQFEEAQRDALKQKELELANKG</sequence>
<keyword evidence="2" id="KW-1185">Reference proteome</keyword>